<dbReference type="Proteomes" id="UP000478417">
    <property type="component" value="Unassembled WGS sequence"/>
</dbReference>
<dbReference type="InterPro" id="IPR003265">
    <property type="entry name" value="HhH-GPD_domain"/>
</dbReference>
<evidence type="ECO:0000259" key="11">
    <source>
        <dbReference type="SMART" id="SM00478"/>
    </source>
</evidence>
<evidence type="ECO:0000313" key="13">
    <source>
        <dbReference type="Proteomes" id="UP000478417"/>
    </source>
</evidence>
<evidence type="ECO:0000256" key="8">
    <source>
        <dbReference type="ARBA" id="ARBA00023014"/>
    </source>
</evidence>
<keyword evidence="9" id="KW-0234">DNA repair</keyword>
<dbReference type="PANTHER" id="PTHR42944:SF1">
    <property type="entry name" value="ADENINE DNA GLYCOSYLASE"/>
    <property type="match status" value="1"/>
</dbReference>
<dbReference type="GO" id="GO:0032357">
    <property type="term" value="F:oxidized purine DNA binding"/>
    <property type="evidence" value="ECO:0007669"/>
    <property type="project" value="TreeGrafter"/>
</dbReference>
<name>A0A6B2M281_9BACT</name>
<keyword evidence="8" id="KW-0411">Iron-sulfur</keyword>
<comment type="cofactor">
    <cofactor evidence="1">
        <name>[4Fe-4S] cluster</name>
        <dbReference type="ChEBI" id="CHEBI:49883"/>
    </cofactor>
</comment>
<dbReference type="GO" id="GO:0034039">
    <property type="term" value="F:8-oxo-7,8-dihydroguanine DNA N-glycosylase activity"/>
    <property type="evidence" value="ECO:0007669"/>
    <property type="project" value="TreeGrafter"/>
</dbReference>
<evidence type="ECO:0000256" key="6">
    <source>
        <dbReference type="ARBA" id="ARBA00022801"/>
    </source>
</evidence>
<evidence type="ECO:0000256" key="9">
    <source>
        <dbReference type="ARBA" id="ARBA00023204"/>
    </source>
</evidence>
<keyword evidence="6" id="KW-0378">Hydrolase</keyword>
<dbReference type="SMART" id="SM00478">
    <property type="entry name" value="ENDO3c"/>
    <property type="match status" value="1"/>
</dbReference>
<evidence type="ECO:0000256" key="4">
    <source>
        <dbReference type="ARBA" id="ARBA00022723"/>
    </source>
</evidence>
<dbReference type="GO" id="GO:0035485">
    <property type="term" value="F:adenine/guanine mispair binding"/>
    <property type="evidence" value="ECO:0007669"/>
    <property type="project" value="TreeGrafter"/>
</dbReference>
<dbReference type="GO" id="GO:0051536">
    <property type="term" value="F:iron-sulfur cluster binding"/>
    <property type="evidence" value="ECO:0007669"/>
    <property type="project" value="UniProtKB-KW"/>
</dbReference>
<dbReference type="InterPro" id="IPR004035">
    <property type="entry name" value="Endouclease-III_FeS-bd_BS"/>
</dbReference>
<dbReference type="GO" id="GO:0006284">
    <property type="term" value="P:base-excision repair"/>
    <property type="evidence" value="ECO:0007669"/>
    <property type="project" value="InterPro"/>
</dbReference>
<dbReference type="SUPFAM" id="SSF48150">
    <property type="entry name" value="DNA-glycosylase"/>
    <property type="match status" value="1"/>
</dbReference>
<evidence type="ECO:0000256" key="2">
    <source>
        <dbReference type="ARBA" id="ARBA00002933"/>
    </source>
</evidence>
<dbReference type="InterPro" id="IPR011257">
    <property type="entry name" value="DNA_glycosylase"/>
</dbReference>
<comment type="caution">
    <text evidence="12">The sequence shown here is derived from an EMBL/GenBank/DDBJ whole genome shotgun (WGS) entry which is preliminary data.</text>
</comment>
<organism evidence="12 13">
    <name type="scientific">Oceanipulchritudo coccoides</name>
    <dbReference type="NCBI Taxonomy" id="2706888"/>
    <lineage>
        <taxon>Bacteria</taxon>
        <taxon>Pseudomonadati</taxon>
        <taxon>Verrucomicrobiota</taxon>
        <taxon>Opitutia</taxon>
        <taxon>Puniceicoccales</taxon>
        <taxon>Oceanipulchritudinaceae</taxon>
        <taxon>Oceanipulchritudo</taxon>
    </lineage>
</organism>
<dbReference type="AlphaFoldDB" id="A0A6B2M281"/>
<evidence type="ECO:0000256" key="7">
    <source>
        <dbReference type="ARBA" id="ARBA00023004"/>
    </source>
</evidence>
<gene>
    <name evidence="12" type="ORF">G0Q06_08495</name>
</gene>
<dbReference type="InterPro" id="IPR044298">
    <property type="entry name" value="MIG/MutY"/>
</dbReference>
<keyword evidence="13" id="KW-1185">Reference proteome</keyword>
<comment type="function">
    <text evidence="2">Adenine glycosylase active on G-A mispairs. MutY also corrects error-prone DNA synthesis past GO lesions which are due to the oxidatively damaged form of guanine: 7,8-dihydro-8-oxoguanine (8-oxo-dGTP).</text>
</comment>
<dbReference type="InterPro" id="IPR023170">
    <property type="entry name" value="HhH_base_excis_C"/>
</dbReference>
<dbReference type="GO" id="GO:0000701">
    <property type="term" value="F:purine-specific mismatch base pair DNA N-glycosylase activity"/>
    <property type="evidence" value="ECO:0007669"/>
    <property type="project" value="TreeGrafter"/>
</dbReference>
<evidence type="ECO:0000313" key="12">
    <source>
        <dbReference type="EMBL" id="NDV62486.1"/>
    </source>
</evidence>
<comment type="similarity">
    <text evidence="3">Belongs to the Nth/MutY family.</text>
</comment>
<feature type="domain" description="HhH-GPD" evidence="11">
    <location>
        <begin position="40"/>
        <end position="189"/>
    </location>
</feature>
<dbReference type="RefSeq" id="WP_163964413.1">
    <property type="nucleotide sequence ID" value="NZ_JAAGNX010000002.1"/>
</dbReference>
<dbReference type="CDD" id="cd00056">
    <property type="entry name" value="ENDO3c"/>
    <property type="match status" value="1"/>
</dbReference>
<evidence type="ECO:0000256" key="10">
    <source>
        <dbReference type="ARBA" id="ARBA00023295"/>
    </source>
</evidence>
<dbReference type="Gene3D" id="1.10.340.30">
    <property type="entry name" value="Hypothetical protein, domain 2"/>
    <property type="match status" value="1"/>
</dbReference>
<evidence type="ECO:0000256" key="1">
    <source>
        <dbReference type="ARBA" id="ARBA00001966"/>
    </source>
</evidence>
<dbReference type="GO" id="GO:0006298">
    <property type="term" value="P:mismatch repair"/>
    <property type="evidence" value="ECO:0007669"/>
    <property type="project" value="TreeGrafter"/>
</dbReference>
<evidence type="ECO:0000256" key="5">
    <source>
        <dbReference type="ARBA" id="ARBA00022763"/>
    </source>
</evidence>
<evidence type="ECO:0000256" key="3">
    <source>
        <dbReference type="ARBA" id="ARBA00008343"/>
    </source>
</evidence>
<dbReference type="PANTHER" id="PTHR42944">
    <property type="entry name" value="ADENINE DNA GLYCOSYLASE"/>
    <property type="match status" value="1"/>
</dbReference>
<dbReference type="Pfam" id="PF00730">
    <property type="entry name" value="HhH-GPD"/>
    <property type="match status" value="1"/>
</dbReference>
<dbReference type="GO" id="GO:0046872">
    <property type="term" value="F:metal ion binding"/>
    <property type="evidence" value="ECO:0007669"/>
    <property type="project" value="UniProtKB-KW"/>
</dbReference>
<keyword evidence="5" id="KW-0227">DNA damage</keyword>
<keyword evidence="4" id="KW-0479">Metal-binding</keyword>
<proteinExistence type="inferred from homology"/>
<reference evidence="12 13" key="1">
    <citation type="submission" date="2020-02" db="EMBL/GenBank/DDBJ databases">
        <title>Albibacoteraceae fam. nov., the first described family within the subdivision 4 Verrucomicrobia.</title>
        <authorList>
            <person name="Xi F."/>
        </authorList>
    </citation>
    <scope>NUCLEOTIDE SEQUENCE [LARGE SCALE GENOMIC DNA]</scope>
    <source>
        <strain evidence="12 13">CK1056</strain>
    </source>
</reference>
<dbReference type="Gene3D" id="1.10.1670.10">
    <property type="entry name" value="Helix-hairpin-Helix base-excision DNA repair enzymes (C-terminal)"/>
    <property type="match status" value="1"/>
</dbReference>
<sequence length="338" mass="38479">MRGDFSIFRRQLLEWFDSHKRTLPWRTESSLYKTAVSEFMLQQTQVETVIPYFERWLAAFPHFEVLAAAPEAQVLKHWEGLGYYSRARNLHKLAKSIVEEGIPQTPDDWRKRPGIGPYTAAAISSIAQNQPEPVIDGNVIRVLARLEDDARPVQSSSEAQKRFRPFASQLIDPQRPGDYNEALMELGATTCRKARPACLLCPVQEHCCAKANGTQESVPVIVRKSATKREVHRLWLLKDECLLLHFYPESAPRLAGLAELPQLDKALTDKPLLSRSRGISSEQIREHIHALPADHPLSNKCLSRNQSRFISLADLDTISLSAPHKRWIKELLRKDVAR</sequence>
<keyword evidence="10" id="KW-0326">Glycosidase</keyword>
<dbReference type="EMBL" id="JAAGNX010000002">
    <property type="protein sequence ID" value="NDV62486.1"/>
    <property type="molecule type" value="Genomic_DNA"/>
</dbReference>
<dbReference type="PROSITE" id="PS00764">
    <property type="entry name" value="ENDONUCLEASE_III_1"/>
    <property type="match status" value="1"/>
</dbReference>
<accession>A0A6B2M281</accession>
<protein>
    <submittedName>
        <fullName evidence="12">A/G-specific adenine glycosylase</fullName>
    </submittedName>
</protein>
<keyword evidence="7" id="KW-0408">Iron</keyword>